<name>A0A2N8KUT3_9BURK</name>
<evidence type="ECO:0000313" key="2">
    <source>
        <dbReference type="EMBL" id="PND37216.1"/>
    </source>
</evidence>
<keyword evidence="3" id="KW-1185">Reference proteome</keyword>
<evidence type="ECO:0000313" key="3">
    <source>
        <dbReference type="Proteomes" id="UP000235916"/>
    </source>
</evidence>
<dbReference type="SUPFAM" id="SSF56601">
    <property type="entry name" value="beta-lactamase/transpeptidase-like"/>
    <property type="match status" value="1"/>
</dbReference>
<dbReference type="InterPro" id="IPR050789">
    <property type="entry name" value="Diverse_Enzym_Activities"/>
</dbReference>
<dbReference type="InterPro" id="IPR012338">
    <property type="entry name" value="Beta-lactam/transpept-like"/>
</dbReference>
<accession>A0A2N8KUT3</accession>
<protein>
    <recommendedName>
        <fullName evidence="1">Beta-lactamase-related domain-containing protein</fullName>
    </recommendedName>
</protein>
<feature type="domain" description="Beta-lactamase-related" evidence="1">
    <location>
        <begin position="72"/>
        <end position="390"/>
    </location>
</feature>
<dbReference type="AlphaFoldDB" id="A0A2N8KUT3"/>
<organism evidence="2 3">
    <name type="scientific">Kinneretia aquatilis</name>
    <dbReference type="NCBI Taxonomy" id="2070761"/>
    <lineage>
        <taxon>Bacteria</taxon>
        <taxon>Pseudomonadati</taxon>
        <taxon>Pseudomonadota</taxon>
        <taxon>Betaproteobacteria</taxon>
        <taxon>Burkholderiales</taxon>
        <taxon>Sphaerotilaceae</taxon>
        <taxon>Roseateles</taxon>
    </lineage>
</organism>
<evidence type="ECO:0000259" key="1">
    <source>
        <dbReference type="Pfam" id="PF00144"/>
    </source>
</evidence>
<reference evidence="2 3" key="1">
    <citation type="submission" date="2018-01" db="EMBL/GenBank/DDBJ databases">
        <title>Draft genome sequence of Paucibacter aquatile CR182 isolated from freshwater of the Nakdong River.</title>
        <authorList>
            <person name="Choi A."/>
            <person name="Chung E.J."/>
        </authorList>
    </citation>
    <scope>NUCLEOTIDE SEQUENCE [LARGE SCALE GENOMIC DNA]</scope>
    <source>
        <strain evidence="2 3">CR182</strain>
    </source>
</reference>
<dbReference type="Gene3D" id="3.40.710.10">
    <property type="entry name" value="DD-peptidase/beta-lactamase superfamily"/>
    <property type="match status" value="1"/>
</dbReference>
<dbReference type="EMBL" id="POSP01000003">
    <property type="protein sequence ID" value="PND37216.1"/>
    <property type="molecule type" value="Genomic_DNA"/>
</dbReference>
<dbReference type="PANTHER" id="PTHR43283">
    <property type="entry name" value="BETA-LACTAMASE-RELATED"/>
    <property type="match status" value="1"/>
</dbReference>
<gene>
    <name evidence="2" type="ORF">C1O66_06485</name>
</gene>
<dbReference type="InterPro" id="IPR001466">
    <property type="entry name" value="Beta-lactam-related"/>
</dbReference>
<dbReference type="PANTHER" id="PTHR43283:SF18">
    <property type="match status" value="1"/>
</dbReference>
<proteinExistence type="predicted"/>
<comment type="caution">
    <text evidence="2">The sequence shown here is derived from an EMBL/GenBank/DDBJ whole genome shotgun (WGS) entry which is preliminary data.</text>
</comment>
<sequence>MGWRAIEKVGMKRRLGLQALAAAGLSTAGVRAQPAGATVEPGSGNSPAWQALSLARRLLERREEVEQQWPGLMAKLGVPGLALQLIQHGELSEAWQLGRREFGEESSEPVTAGTVFECASMSKPVFAYLLMQQVQRGRLGLDQPILDFYPERFQPPQPAQARITARMLLCHRSGLPNWRSGDENSGPLPLKFTPGEGFEYSGEGYFYLQRALEHLLGEPLQTTAKRELFAPLGMSSSSFVLTPALEARRARGHGEDGQPLPWSRYERANAAYTLHTTAQDYGRFLAALLRPVPTASALLNEEWRREMLAAQTVASDRQPLERPGRALDLPGQPAKAYWSLGWILNPMADGSRVIYHTGTNSSGFRAYCQFNPSQGSGLVFLSNSLNGHQLWQSLIKRWGDL</sequence>
<dbReference type="OrthoDB" id="9801061at2"/>
<dbReference type="Pfam" id="PF00144">
    <property type="entry name" value="Beta-lactamase"/>
    <property type="match status" value="1"/>
</dbReference>
<dbReference type="Proteomes" id="UP000235916">
    <property type="component" value="Unassembled WGS sequence"/>
</dbReference>